<evidence type="ECO:0000313" key="4">
    <source>
        <dbReference type="Proteomes" id="UP000700596"/>
    </source>
</evidence>
<evidence type="ECO:0000256" key="1">
    <source>
        <dbReference type="SAM" id="MobiDB-lite"/>
    </source>
</evidence>
<feature type="compositionally biased region" description="Low complexity" evidence="1">
    <location>
        <begin position="15"/>
        <end position="24"/>
    </location>
</feature>
<feature type="region of interest" description="Disordered" evidence="1">
    <location>
        <begin position="1"/>
        <end position="33"/>
    </location>
</feature>
<accession>A0A9P9E7V1</accession>
<evidence type="ECO:0000256" key="2">
    <source>
        <dbReference type="SAM" id="Phobius"/>
    </source>
</evidence>
<keyword evidence="2" id="KW-1133">Transmembrane helix</keyword>
<keyword evidence="2" id="KW-0472">Membrane</keyword>
<organism evidence="3 4">
    <name type="scientific">Dendryphion nanum</name>
    <dbReference type="NCBI Taxonomy" id="256645"/>
    <lineage>
        <taxon>Eukaryota</taxon>
        <taxon>Fungi</taxon>
        <taxon>Dikarya</taxon>
        <taxon>Ascomycota</taxon>
        <taxon>Pezizomycotina</taxon>
        <taxon>Dothideomycetes</taxon>
        <taxon>Pleosporomycetidae</taxon>
        <taxon>Pleosporales</taxon>
        <taxon>Torulaceae</taxon>
        <taxon>Dendryphion</taxon>
    </lineage>
</organism>
<feature type="compositionally biased region" description="Polar residues" evidence="1">
    <location>
        <begin position="206"/>
        <end position="218"/>
    </location>
</feature>
<keyword evidence="2" id="KW-0812">Transmembrane</keyword>
<sequence length="218" mass="24185">MGLFTKPPAPPPPSRLTFFTRTTPTPTPKPWPKPSFPSLTPDLSFITLPLKLLLLTILILLLAEKLGFTTSRDELVAKEAEAYRARRERREKRIRARRDTVTSVGTGGMEAAVPIERSTSASTSASTSRRTSASSGSHTSHPSTSTSASSGLSSARSADKVKTTKRRPKILDLPLEKMERMMEYSERKSGNGMMGVNGERRRMQQHPRTPTMTQFSRR</sequence>
<feature type="compositionally biased region" description="Low complexity" evidence="1">
    <location>
        <begin position="117"/>
        <end position="156"/>
    </location>
</feature>
<keyword evidence="4" id="KW-1185">Reference proteome</keyword>
<evidence type="ECO:0000313" key="3">
    <source>
        <dbReference type="EMBL" id="KAH7132261.1"/>
    </source>
</evidence>
<dbReference type="EMBL" id="JAGMWT010000003">
    <property type="protein sequence ID" value="KAH7132261.1"/>
    <property type="molecule type" value="Genomic_DNA"/>
</dbReference>
<name>A0A9P9E7V1_9PLEO</name>
<comment type="caution">
    <text evidence="3">The sequence shown here is derived from an EMBL/GenBank/DDBJ whole genome shotgun (WGS) entry which is preliminary data.</text>
</comment>
<feature type="compositionally biased region" description="Basic residues" evidence="1">
    <location>
        <begin position="86"/>
        <end position="96"/>
    </location>
</feature>
<dbReference type="AlphaFoldDB" id="A0A9P9E7V1"/>
<proteinExistence type="predicted"/>
<protein>
    <submittedName>
        <fullName evidence="3">Uncharacterized protein</fullName>
    </submittedName>
</protein>
<feature type="region of interest" description="Disordered" evidence="1">
    <location>
        <begin position="184"/>
        <end position="218"/>
    </location>
</feature>
<feature type="transmembrane region" description="Helical" evidence="2">
    <location>
        <begin position="43"/>
        <end position="63"/>
    </location>
</feature>
<feature type="region of interest" description="Disordered" evidence="1">
    <location>
        <begin position="85"/>
        <end position="171"/>
    </location>
</feature>
<gene>
    <name evidence="3" type="ORF">B0J11DRAFT_221546</name>
</gene>
<reference evidence="3" key="1">
    <citation type="journal article" date="2021" name="Nat. Commun.">
        <title>Genetic determinants of endophytism in the Arabidopsis root mycobiome.</title>
        <authorList>
            <person name="Mesny F."/>
            <person name="Miyauchi S."/>
            <person name="Thiergart T."/>
            <person name="Pickel B."/>
            <person name="Atanasova L."/>
            <person name="Karlsson M."/>
            <person name="Huettel B."/>
            <person name="Barry K.W."/>
            <person name="Haridas S."/>
            <person name="Chen C."/>
            <person name="Bauer D."/>
            <person name="Andreopoulos W."/>
            <person name="Pangilinan J."/>
            <person name="LaButti K."/>
            <person name="Riley R."/>
            <person name="Lipzen A."/>
            <person name="Clum A."/>
            <person name="Drula E."/>
            <person name="Henrissat B."/>
            <person name="Kohler A."/>
            <person name="Grigoriev I.V."/>
            <person name="Martin F.M."/>
            <person name="Hacquard S."/>
        </authorList>
    </citation>
    <scope>NUCLEOTIDE SEQUENCE</scope>
    <source>
        <strain evidence="3">MPI-CAGE-CH-0243</strain>
    </source>
</reference>
<dbReference type="Proteomes" id="UP000700596">
    <property type="component" value="Unassembled WGS sequence"/>
</dbReference>